<gene>
    <name evidence="3" type="ORF">HHL11_05360</name>
</gene>
<proteinExistence type="predicted"/>
<sequence>MKTLFATALAILATTTAAQQVWRCGSSYQQKPCEGGAQIEVSDTRTAADAANARASVQSDLKTAAALEKSRHDAEKNAPKALVIGGVPKEAASAPKQVAQHHKDSKGKKKEPENFTAVAPKK</sequence>
<dbReference type="Proteomes" id="UP000541185">
    <property type="component" value="Unassembled WGS sequence"/>
</dbReference>
<keyword evidence="4" id="KW-1185">Reference proteome</keyword>
<evidence type="ECO:0000256" key="1">
    <source>
        <dbReference type="SAM" id="MobiDB-lite"/>
    </source>
</evidence>
<dbReference type="RefSeq" id="WP_169417397.1">
    <property type="nucleotide sequence ID" value="NZ_JABBFX010000001.1"/>
</dbReference>
<keyword evidence="2" id="KW-0732">Signal</keyword>
<evidence type="ECO:0000256" key="2">
    <source>
        <dbReference type="SAM" id="SignalP"/>
    </source>
</evidence>
<name>A0A848H212_9BURK</name>
<accession>A0A848H212</accession>
<reference evidence="3 4" key="1">
    <citation type="submission" date="2020-04" db="EMBL/GenBank/DDBJ databases">
        <title>Ramlibacter sp. G-1-2-2 isolated from soil.</title>
        <authorList>
            <person name="Dahal R.H."/>
        </authorList>
    </citation>
    <scope>NUCLEOTIDE SEQUENCE [LARGE SCALE GENOMIC DNA]</scope>
    <source>
        <strain evidence="3 4">G-1-2-2</strain>
    </source>
</reference>
<feature type="chain" id="PRO_5032487807" description="DUF4124 domain-containing protein" evidence="2">
    <location>
        <begin position="19"/>
        <end position="122"/>
    </location>
</feature>
<evidence type="ECO:0000313" key="4">
    <source>
        <dbReference type="Proteomes" id="UP000541185"/>
    </source>
</evidence>
<evidence type="ECO:0000313" key="3">
    <source>
        <dbReference type="EMBL" id="NML43170.1"/>
    </source>
</evidence>
<evidence type="ECO:0008006" key="5">
    <source>
        <dbReference type="Google" id="ProtNLM"/>
    </source>
</evidence>
<protein>
    <recommendedName>
        <fullName evidence="5">DUF4124 domain-containing protein</fullName>
    </recommendedName>
</protein>
<dbReference type="AlphaFoldDB" id="A0A848H212"/>
<feature type="signal peptide" evidence="2">
    <location>
        <begin position="1"/>
        <end position="18"/>
    </location>
</feature>
<dbReference type="EMBL" id="JABBFX010000001">
    <property type="protein sequence ID" value="NML43170.1"/>
    <property type="molecule type" value="Genomic_DNA"/>
</dbReference>
<organism evidence="3 4">
    <name type="scientific">Ramlibacter agri</name>
    <dbReference type="NCBI Taxonomy" id="2728837"/>
    <lineage>
        <taxon>Bacteria</taxon>
        <taxon>Pseudomonadati</taxon>
        <taxon>Pseudomonadota</taxon>
        <taxon>Betaproteobacteria</taxon>
        <taxon>Burkholderiales</taxon>
        <taxon>Comamonadaceae</taxon>
        <taxon>Ramlibacter</taxon>
    </lineage>
</organism>
<feature type="region of interest" description="Disordered" evidence="1">
    <location>
        <begin position="87"/>
        <end position="122"/>
    </location>
</feature>
<feature type="compositionally biased region" description="Basic residues" evidence="1">
    <location>
        <begin position="99"/>
        <end position="109"/>
    </location>
</feature>
<comment type="caution">
    <text evidence="3">The sequence shown here is derived from an EMBL/GenBank/DDBJ whole genome shotgun (WGS) entry which is preliminary data.</text>
</comment>